<evidence type="ECO:0000313" key="8">
    <source>
        <dbReference type="EMBL" id="MDT2809613.1"/>
    </source>
</evidence>
<evidence type="ECO:0000256" key="6">
    <source>
        <dbReference type="SAM" id="Phobius"/>
    </source>
</evidence>
<evidence type="ECO:0000259" key="7">
    <source>
        <dbReference type="Pfam" id="PF11728"/>
    </source>
</evidence>
<dbReference type="Proteomes" id="UP001256711">
    <property type="component" value="Unassembled WGS sequence"/>
</dbReference>
<keyword evidence="5 6" id="KW-0472">Membrane</keyword>
<dbReference type="InterPro" id="IPR010343">
    <property type="entry name" value="ArAE_1"/>
</dbReference>
<protein>
    <submittedName>
        <fullName evidence="8">Aromatic acid exporter family protein</fullName>
    </submittedName>
</protein>
<proteinExistence type="predicted"/>
<evidence type="ECO:0000256" key="2">
    <source>
        <dbReference type="ARBA" id="ARBA00022475"/>
    </source>
</evidence>
<evidence type="ECO:0000256" key="5">
    <source>
        <dbReference type="ARBA" id="ARBA00023136"/>
    </source>
</evidence>
<feature type="domain" description="Putative aromatic acid exporter C-terminal" evidence="7">
    <location>
        <begin position="159"/>
        <end position="321"/>
    </location>
</feature>
<reference evidence="8" key="1">
    <citation type="submission" date="2023-03" db="EMBL/GenBank/DDBJ databases">
        <authorList>
            <person name="Shen W."/>
            <person name="Cai J."/>
        </authorList>
    </citation>
    <scope>NUCLEOTIDE SEQUENCE</scope>
    <source>
        <strain evidence="8">B226-2</strain>
    </source>
</reference>
<dbReference type="InterPro" id="IPR021062">
    <property type="entry name" value="ArAE_1_C"/>
</dbReference>
<dbReference type="Gene3D" id="1.20.120.940">
    <property type="entry name" value="Putative aromatic acid exporter, C-terminal domain"/>
    <property type="match status" value="1"/>
</dbReference>
<gene>
    <name evidence="8" type="ORF">P7H43_03885</name>
</gene>
<feature type="transmembrane region" description="Helical" evidence="6">
    <location>
        <begin position="62"/>
        <end position="79"/>
    </location>
</feature>
<organism evidence="8 9">
    <name type="scientific">Enterococcus asini</name>
    <dbReference type="NCBI Taxonomy" id="57732"/>
    <lineage>
        <taxon>Bacteria</taxon>
        <taxon>Bacillati</taxon>
        <taxon>Bacillota</taxon>
        <taxon>Bacilli</taxon>
        <taxon>Lactobacillales</taxon>
        <taxon>Enterococcaceae</taxon>
        <taxon>Enterococcus</taxon>
    </lineage>
</organism>
<dbReference type="Pfam" id="PF06081">
    <property type="entry name" value="ArAE_1"/>
    <property type="match status" value="1"/>
</dbReference>
<name>A0AAW8TTJ5_9ENTE</name>
<dbReference type="InterPro" id="IPR052984">
    <property type="entry name" value="UPF0421"/>
</dbReference>
<dbReference type="GO" id="GO:0005886">
    <property type="term" value="C:plasma membrane"/>
    <property type="evidence" value="ECO:0007669"/>
    <property type="project" value="UniProtKB-SubCell"/>
</dbReference>
<comment type="subcellular location">
    <subcellularLocation>
        <location evidence="1">Cell membrane</location>
        <topology evidence="1">Multi-pass membrane protein</topology>
    </subcellularLocation>
</comment>
<evidence type="ECO:0000256" key="3">
    <source>
        <dbReference type="ARBA" id="ARBA00022692"/>
    </source>
</evidence>
<dbReference type="InterPro" id="IPR038323">
    <property type="entry name" value="ArAE_1_C_sf"/>
</dbReference>
<sequence length="329" mass="37604">MFQRLTMSNHLLYALKIGIGSGISIYVAEGLQLDYASSAGIITLLTIASTKSETLRLGWHRLLTFIGTVALCWLLNTVINAEWIAYAVVMVALTFALSLRSLLATLSVNAVVVSHLLRAPDQTITLALLINEFLLLLIGLVIAVIVNHFQNYESQKKYLENAVRATDQALEEIFYKLSAYLKDPALNNQVWEDIIQLEKDILSYTAIAFQYQQNRLPQRDNYYVDYFEMRLQQSSVLHNLHYEMKKIRVFQSDSQIVAAFLDSMIAHLPEMHAPQEQLVGLDDLILQIQEENLPATRDEFLSKARLYHILMDIEEFLKFKERFVASLDS</sequence>
<keyword evidence="3 6" id="KW-0812">Transmembrane</keyword>
<dbReference type="Pfam" id="PF11728">
    <property type="entry name" value="ArAE_1_C"/>
    <property type="match status" value="1"/>
</dbReference>
<evidence type="ECO:0000256" key="1">
    <source>
        <dbReference type="ARBA" id="ARBA00004651"/>
    </source>
</evidence>
<keyword evidence="4 6" id="KW-1133">Transmembrane helix</keyword>
<evidence type="ECO:0000256" key="4">
    <source>
        <dbReference type="ARBA" id="ARBA00022989"/>
    </source>
</evidence>
<feature type="transmembrane region" description="Helical" evidence="6">
    <location>
        <begin position="124"/>
        <end position="146"/>
    </location>
</feature>
<comment type="caution">
    <text evidence="8">The sequence shown here is derived from an EMBL/GenBank/DDBJ whole genome shotgun (WGS) entry which is preliminary data.</text>
</comment>
<keyword evidence="2" id="KW-1003">Cell membrane</keyword>
<evidence type="ECO:0000313" key="9">
    <source>
        <dbReference type="Proteomes" id="UP001256711"/>
    </source>
</evidence>
<dbReference type="RefSeq" id="WP_311835081.1">
    <property type="nucleotide sequence ID" value="NZ_JARQBJ010000002.1"/>
</dbReference>
<dbReference type="PANTHER" id="PTHR40064">
    <property type="entry name" value="MEMBRANE PROTEIN-RELATED"/>
    <property type="match status" value="1"/>
</dbReference>
<dbReference type="PANTHER" id="PTHR40064:SF1">
    <property type="entry name" value="MEMBRANE PROTEIN"/>
    <property type="match status" value="1"/>
</dbReference>
<dbReference type="AlphaFoldDB" id="A0AAW8TTJ5"/>
<feature type="transmembrane region" description="Helical" evidence="6">
    <location>
        <begin position="85"/>
        <end position="112"/>
    </location>
</feature>
<dbReference type="EMBL" id="JARQBJ010000002">
    <property type="protein sequence ID" value="MDT2809613.1"/>
    <property type="molecule type" value="Genomic_DNA"/>
</dbReference>
<accession>A0AAW8TTJ5</accession>